<sequence length="928" mass="106797">MHETTGLWHKLCCISKRLDGKLAIVTGSNTGIGLVTAGELARRGAKVVMACRNLRKAEDARKRLLERYGVSNPQSVNLDVSSKDVISSLSPIDEDQLIIEQLDLASLQSIRQFVERIVDKYAKLDFLINNAGLAVSRYQETVDGFEMTMGVNYFGHFLLTELLLPLLKNSSPSRIIILTSRAHFRGRLIKPDLQVQAKQYGEARAYRMSKLANTMHAAELGDRLHDSGVTVFSVHPGIVKTEILRDIKYFPLKCVVVFSRITAVSRWKGVQTTLYTVLSDNLISGGYYSNCSLKEPSRIVKNKEERMWLWNRTRELLGLDNQTNVGEANFLQKVNPGDRMAILLESNCLYIASNFSESKFNYIEVPENDQSVAKTIKCRFLQTLEPKTLQLGKIVIRKYVSDSSYKTVSEIKLDLEVGNFSMKNVSSWTISSLYDLASLYGYLRAPFRWHYFAELLGFTPKEIQEISEILSQHECYFSDSTTQRLNHVTPRRVFCLLLTKFQMLGGCLSKVASILYTASRDNNKVVDNISQPTKCLDHFEISSFTRHQKPITHVDQFSIPEQSYSEQDTTYDTNYPSHSVHNNNNNQYLHADTCYSRGFDQHQPNKNINQSKRKVCRNGSLDRMTNWKKPWSRHARRRNSLPVVNQSDDPNNITTSFPTLQLVTEFDNFIEYGTPIKRASSYINSDDEISQATPRKRRCTVNDNEILQQKFESIRKPKVMMKKRRNDGKLFQQSKINQTLLPNLWYPPTSSATDRTTKHILTVVQAKIDETKRETEAIHKNVISFLEKLQPPVKKISDSIDYDCKVKETNLSFLFSDKSIQESDIWNILRLCNSINSPNWKVWLKVCHPTYNEFNSSDKIWTEVLKFSETNECFTSYLILLNWIEVNSNPEAIIKPTYMNLFRQLIIEGYNEFVVLCKRKLFNVFSCK</sequence>
<keyword evidence="1" id="KW-0560">Oxidoreductase</keyword>
<dbReference type="PRINTS" id="PR00081">
    <property type="entry name" value="GDHRDH"/>
</dbReference>
<dbReference type="InterPro" id="IPR036291">
    <property type="entry name" value="NAD(P)-bd_dom_sf"/>
</dbReference>
<evidence type="ECO:0000256" key="1">
    <source>
        <dbReference type="ARBA" id="ARBA00023002"/>
    </source>
</evidence>
<proteinExistence type="predicted"/>
<protein>
    <submittedName>
        <fullName evidence="2">Retinol dehydrogenase 12 isoform 1</fullName>
    </submittedName>
</protein>
<dbReference type="EMBL" id="SKCS01000078">
    <property type="protein sequence ID" value="TNN18247.1"/>
    <property type="molecule type" value="Genomic_DNA"/>
</dbReference>
<reference evidence="2 3" key="1">
    <citation type="submission" date="2019-03" db="EMBL/GenBank/DDBJ databases">
        <title>An improved genome assembly of the fluke Schistosoma japonicum.</title>
        <authorList>
            <person name="Hu W."/>
            <person name="Luo F."/>
            <person name="Yin M."/>
            <person name="Mo X."/>
            <person name="Sun C."/>
            <person name="Wu Q."/>
            <person name="Zhu B."/>
            <person name="Xiang M."/>
            <person name="Wang J."/>
            <person name="Wang Y."/>
            <person name="Zhang T."/>
            <person name="Xu B."/>
            <person name="Zheng H."/>
            <person name="Feng Z."/>
        </authorList>
    </citation>
    <scope>NUCLEOTIDE SEQUENCE [LARGE SCALE GENOMIC DNA]</scope>
    <source>
        <strain evidence="2">HuSjv2</strain>
        <tissue evidence="2">Worms</tissue>
    </source>
</reference>
<dbReference type="GO" id="GO:0016491">
    <property type="term" value="F:oxidoreductase activity"/>
    <property type="evidence" value="ECO:0007669"/>
    <property type="project" value="UniProtKB-KW"/>
</dbReference>
<dbReference type="PANTHER" id="PTHR43157">
    <property type="entry name" value="PHOSPHATIDYLINOSITOL-GLYCAN BIOSYNTHESIS CLASS F PROTEIN-RELATED"/>
    <property type="match status" value="1"/>
</dbReference>
<accession>A0A4Z2DPB7</accession>
<dbReference type="Gene3D" id="3.40.50.720">
    <property type="entry name" value="NAD(P)-binding Rossmann-like Domain"/>
    <property type="match status" value="1"/>
</dbReference>
<dbReference type="SUPFAM" id="SSF51735">
    <property type="entry name" value="NAD(P)-binding Rossmann-fold domains"/>
    <property type="match status" value="1"/>
</dbReference>
<dbReference type="InterPro" id="IPR002347">
    <property type="entry name" value="SDR_fam"/>
</dbReference>
<comment type="caution">
    <text evidence="2">The sequence shown here is derived from an EMBL/GenBank/DDBJ whole genome shotgun (WGS) entry which is preliminary data.</text>
</comment>
<evidence type="ECO:0000313" key="2">
    <source>
        <dbReference type="EMBL" id="TNN18247.1"/>
    </source>
</evidence>
<dbReference type="PANTHER" id="PTHR43157:SF31">
    <property type="entry name" value="PHOSPHATIDYLINOSITOL-GLYCAN BIOSYNTHESIS CLASS F PROTEIN"/>
    <property type="match status" value="1"/>
</dbReference>
<dbReference type="Proteomes" id="UP000311919">
    <property type="component" value="Unassembled WGS sequence"/>
</dbReference>
<evidence type="ECO:0000313" key="3">
    <source>
        <dbReference type="Proteomes" id="UP000311919"/>
    </source>
</evidence>
<gene>
    <name evidence="2" type="ORF">EWB00_010303</name>
</gene>
<organism evidence="2 3">
    <name type="scientific">Schistosoma japonicum</name>
    <name type="common">Blood fluke</name>
    <dbReference type="NCBI Taxonomy" id="6182"/>
    <lineage>
        <taxon>Eukaryota</taxon>
        <taxon>Metazoa</taxon>
        <taxon>Spiralia</taxon>
        <taxon>Lophotrochozoa</taxon>
        <taxon>Platyhelminthes</taxon>
        <taxon>Trematoda</taxon>
        <taxon>Digenea</taxon>
        <taxon>Strigeidida</taxon>
        <taxon>Schistosomatoidea</taxon>
        <taxon>Schistosomatidae</taxon>
        <taxon>Schistosoma</taxon>
    </lineage>
</organism>
<keyword evidence="3" id="KW-1185">Reference proteome</keyword>
<dbReference type="Pfam" id="PF00106">
    <property type="entry name" value="adh_short"/>
    <property type="match status" value="1"/>
</dbReference>
<name>A0A4Z2DPB7_SCHJA</name>
<dbReference type="OrthoDB" id="191139at2759"/>
<dbReference type="AlphaFoldDB" id="A0A4Z2DPB7"/>